<sequence length="144" mass="16611">MAPRAASPDEANIRTLVDTFYDRVREDDMLGPIFDRILAGRWDQHLPKMYDFWSNIVLGTKRFRGNVMQAHMPLQGLRGEHFNRWLYLFLDTVNHLYEPAAAAAFMTPALRIAQSLQLGLFGWDYVLPPEQQALLARLTRPAQP</sequence>
<protein>
    <submittedName>
        <fullName evidence="1">Globin</fullName>
    </submittedName>
</protein>
<dbReference type="Proteomes" id="UP000036700">
    <property type="component" value="Chromosome"/>
</dbReference>
<dbReference type="STRING" id="445709.ABW99_08595"/>
<dbReference type="GO" id="GO:0020037">
    <property type="term" value="F:heme binding"/>
    <property type="evidence" value="ECO:0007669"/>
    <property type="project" value="InterPro"/>
</dbReference>
<dbReference type="SUPFAM" id="SSF46458">
    <property type="entry name" value="Globin-like"/>
    <property type="match status" value="1"/>
</dbReference>
<dbReference type="GO" id="GO:0019825">
    <property type="term" value="F:oxygen binding"/>
    <property type="evidence" value="ECO:0007669"/>
    <property type="project" value="InterPro"/>
</dbReference>
<dbReference type="KEGG" id="ptx:ABW99_08595"/>
<evidence type="ECO:0000313" key="1">
    <source>
        <dbReference type="EMBL" id="ALX34893.1"/>
    </source>
</evidence>
<dbReference type="EMBL" id="CP011568">
    <property type="protein sequence ID" value="ALX34893.1"/>
    <property type="molecule type" value="Genomic_DNA"/>
</dbReference>
<proteinExistence type="predicted"/>
<reference evidence="2" key="1">
    <citation type="submission" date="2015-06" db="EMBL/GenBank/DDBJ databases">
        <authorList>
            <person name="Hoefler B.C."/>
            <person name="Straight P.D."/>
        </authorList>
    </citation>
    <scope>NUCLEOTIDE SEQUENCE [LARGE SCALE GENOMIC DNA]</scope>
    <source>
        <strain evidence="2">DSM 25325</strain>
    </source>
</reference>
<dbReference type="InterPro" id="IPR012292">
    <property type="entry name" value="Globin/Proto"/>
</dbReference>
<organism evidence="1 2">
    <name type="scientific">Pandoraea thiooxydans</name>
    <dbReference type="NCBI Taxonomy" id="445709"/>
    <lineage>
        <taxon>Bacteria</taxon>
        <taxon>Pseudomonadati</taxon>
        <taxon>Pseudomonadota</taxon>
        <taxon>Betaproteobacteria</taxon>
        <taxon>Burkholderiales</taxon>
        <taxon>Burkholderiaceae</taxon>
        <taxon>Pandoraea</taxon>
    </lineage>
</organism>
<keyword evidence="2" id="KW-1185">Reference proteome</keyword>
<dbReference type="CDD" id="cd08916">
    <property type="entry name" value="TrHb3_P"/>
    <property type="match status" value="1"/>
</dbReference>
<evidence type="ECO:0000313" key="2">
    <source>
        <dbReference type="Proteomes" id="UP000036700"/>
    </source>
</evidence>
<dbReference type="RefSeq" id="WP_052892650.1">
    <property type="nucleotide sequence ID" value="NZ_CP011568.3"/>
</dbReference>
<dbReference type="Gene3D" id="1.10.490.10">
    <property type="entry name" value="Globins"/>
    <property type="match status" value="1"/>
</dbReference>
<name>A0A0U3VLW9_9BURK</name>
<gene>
    <name evidence="1" type="ORF">ABW99_08595</name>
</gene>
<accession>A0A0U3VLW9</accession>
<dbReference type="AlphaFoldDB" id="A0A0U3VLW9"/>
<dbReference type="InterPro" id="IPR009050">
    <property type="entry name" value="Globin-like_sf"/>
</dbReference>